<dbReference type="PROSITE" id="PS50893">
    <property type="entry name" value="ABC_TRANSPORTER_2"/>
    <property type="match status" value="1"/>
</dbReference>
<dbReference type="InterPro" id="IPR017871">
    <property type="entry name" value="ABC_transporter-like_CS"/>
</dbReference>
<dbReference type="RefSeq" id="WP_324695278.1">
    <property type="nucleotide sequence ID" value="NZ_JAYMYJ010000110.1"/>
</dbReference>
<dbReference type="GO" id="GO:0005524">
    <property type="term" value="F:ATP binding"/>
    <property type="evidence" value="ECO:0007669"/>
    <property type="project" value="UniProtKB-KW"/>
</dbReference>
<evidence type="ECO:0000256" key="1">
    <source>
        <dbReference type="ARBA" id="ARBA00022448"/>
    </source>
</evidence>
<gene>
    <name evidence="5" type="ORF">VSS37_11345</name>
</gene>
<dbReference type="SUPFAM" id="SSF50331">
    <property type="entry name" value="MOP-like"/>
    <property type="match status" value="1"/>
</dbReference>
<sequence length="356" mass="38708">MSKLTLQNIHIAYGDNTVVHDISLSVEDGQIGCLLGPSGCGKTTLLRAMAGFEPVTQGTITLKDQIISAPGTHLPPEKRNIGMVFQDYALFPHLTITDNISFGIRKQSAREKAQRVMELLELVDLPGYEKRYPHELSGGQQQRIALARALAPRPRLLLLDEPFGSQDVELREMLAREVRDILKREGMTAVLVTHDQHEAFAMADEIGVLQAGHLQQWDTAYNLYHQPANQFVAGFIGQGALLAGTVMDGNAVMTVLGAVQGDVPEACPLDSPVAVLIRPDAVKLAEDAPYQATVLSQAFRGAEYLYTLELGDGSRILALAPSRQPYALGDNVSFGLDAQRRVILPNDAGAKQANPR</sequence>
<dbReference type="Proteomes" id="UP001308005">
    <property type="component" value="Unassembled WGS sequence"/>
</dbReference>
<protein>
    <submittedName>
        <fullName evidence="5">ABC transporter ATP-binding protein</fullName>
    </submittedName>
</protein>
<dbReference type="Pfam" id="PF00005">
    <property type="entry name" value="ABC_tran"/>
    <property type="match status" value="1"/>
</dbReference>
<dbReference type="InterPro" id="IPR003593">
    <property type="entry name" value="AAA+_ATPase"/>
</dbReference>
<comment type="caution">
    <text evidence="5">The sequence shown here is derived from an EMBL/GenBank/DDBJ whole genome shotgun (WGS) entry which is preliminary data.</text>
</comment>
<keyword evidence="3 5" id="KW-0067">ATP-binding</keyword>
<organism evidence="5 6">
    <name type="scientific">Candidatus Thiothrix phosphatis</name>
    <dbReference type="NCBI Taxonomy" id="3112415"/>
    <lineage>
        <taxon>Bacteria</taxon>
        <taxon>Pseudomonadati</taxon>
        <taxon>Pseudomonadota</taxon>
        <taxon>Gammaproteobacteria</taxon>
        <taxon>Thiotrichales</taxon>
        <taxon>Thiotrichaceae</taxon>
        <taxon>Thiothrix</taxon>
    </lineage>
</organism>
<keyword evidence="1" id="KW-0813">Transport</keyword>
<keyword evidence="2" id="KW-0547">Nucleotide-binding</keyword>
<dbReference type="PROSITE" id="PS00211">
    <property type="entry name" value="ABC_TRANSPORTER_1"/>
    <property type="match status" value="1"/>
</dbReference>
<dbReference type="InterPro" id="IPR050093">
    <property type="entry name" value="ABC_SmlMolc_Importer"/>
</dbReference>
<dbReference type="SUPFAM" id="SSF52540">
    <property type="entry name" value="P-loop containing nucleoside triphosphate hydrolases"/>
    <property type="match status" value="1"/>
</dbReference>
<dbReference type="EMBL" id="JAYMYJ010000110">
    <property type="protein sequence ID" value="MEB4591577.1"/>
    <property type="molecule type" value="Genomic_DNA"/>
</dbReference>
<reference evidence="6" key="1">
    <citation type="submission" date="2023-07" db="EMBL/GenBank/DDBJ databases">
        <title>The carbon used by Thiothrix.</title>
        <authorList>
            <person name="Chen L."/>
        </authorList>
    </citation>
    <scope>NUCLEOTIDE SEQUENCE [LARGE SCALE GENOMIC DNA]</scope>
</reference>
<evidence type="ECO:0000313" key="6">
    <source>
        <dbReference type="Proteomes" id="UP001308005"/>
    </source>
</evidence>
<dbReference type="PANTHER" id="PTHR42781">
    <property type="entry name" value="SPERMIDINE/PUTRESCINE IMPORT ATP-BINDING PROTEIN POTA"/>
    <property type="match status" value="1"/>
</dbReference>
<dbReference type="Gene3D" id="2.40.50.100">
    <property type="match status" value="1"/>
</dbReference>
<evidence type="ECO:0000313" key="5">
    <source>
        <dbReference type="EMBL" id="MEB4591577.1"/>
    </source>
</evidence>
<dbReference type="SMART" id="SM00382">
    <property type="entry name" value="AAA"/>
    <property type="match status" value="1"/>
</dbReference>
<dbReference type="Gene3D" id="3.40.50.300">
    <property type="entry name" value="P-loop containing nucleotide triphosphate hydrolases"/>
    <property type="match status" value="1"/>
</dbReference>
<accession>A0ABU6CZU7</accession>
<dbReference type="Pfam" id="PF08402">
    <property type="entry name" value="TOBE_2"/>
    <property type="match status" value="1"/>
</dbReference>
<dbReference type="InterPro" id="IPR027417">
    <property type="entry name" value="P-loop_NTPase"/>
</dbReference>
<name>A0ABU6CZU7_9GAMM</name>
<dbReference type="InterPro" id="IPR008995">
    <property type="entry name" value="Mo/tungstate-bd_C_term_dom"/>
</dbReference>
<evidence type="ECO:0000259" key="4">
    <source>
        <dbReference type="PROSITE" id="PS50893"/>
    </source>
</evidence>
<proteinExistence type="predicted"/>
<dbReference type="InterPro" id="IPR003439">
    <property type="entry name" value="ABC_transporter-like_ATP-bd"/>
</dbReference>
<evidence type="ECO:0000256" key="2">
    <source>
        <dbReference type="ARBA" id="ARBA00022741"/>
    </source>
</evidence>
<reference evidence="5 6" key="2">
    <citation type="submission" date="2024-01" db="EMBL/GenBank/DDBJ databases">
        <authorList>
            <person name="Xie X."/>
        </authorList>
    </citation>
    <scope>NUCLEOTIDE SEQUENCE [LARGE SCALE GENOMIC DNA]</scope>
    <source>
        <strain evidence="5">SCUT-1</strain>
    </source>
</reference>
<keyword evidence="6" id="KW-1185">Reference proteome</keyword>
<feature type="domain" description="ABC transporter" evidence="4">
    <location>
        <begin position="4"/>
        <end position="236"/>
    </location>
</feature>
<dbReference type="InterPro" id="IPR013611">
    <property type="entry name" value="Transp-assoc_OB_typ2"/>
</dbReference>
<dbReference type="PANTHER" id="PTHR42781:SF4">
    <property type="entry name" value="SPERMIDINE_PUTRESCINE IMPORT ATP-BINDING PROTEIN POTA"/>
    <property type="match status" value="1"/>
</dbReference>
<evidence type="ECO:0000256" key="3">
    <source>
        <dbReference type="ARBA" id="ARBA00022840"/>
    </source>
</evidence>